<evidence type="ECO:0000313" key="3">
    <source>
        <dbReference type="Proteomes" id="UP000647017"/>
    </source>
</evidence>
<keyword evidence="1" id="KW-1133">Transmembrane helix</keyword>
<keyword evidence="1" id="KW-0812">Transmembrane</keyword>
<protein>
    <recommendedName>
        <fullName evidence="4">Lycopene cyclase domain-containing protein</fullName>
    </recommendedName>
</protein>
<name>A0ABQ4HSX0_9ACTN</name>
<proteinExistence type="predicted"/>
<keyword evidence="1" id="KW-0472">Membrane</keyword>
<dbReference type="Proteomes" id="UP000647017">
    <property type="component" value="Unassembled WGS sequence"/>
</dbReference>
<evidence type="ECO:0000256" key="1">
    <source>
        <dbReference type="SAM" id="Phobius"/>
    </source>
</evidence>
<accession>A0ABQ4HSX0</accession>
<feature type="transmembrane region" description="Helical" evidence="1">
    <location>
        <begin position="163"/>
        <end position="182"/>
    </location>
</feature>
<reference evidence="2 3" key="1">
    <citation type="submission" date="2021-01" db="EMBL/GenBank/DDBJ databases">
        <title>Whole genome shotgun sequence of Verrucosispora andamanensis NBRC 109075.</title>
        <authorList>
            <person name="Komaki H."/>
            <person name="Tamura T."/>
        </authorList>
    </citation>
    <scope>NUCLEOTIDE SEQUENCE [LARGE SCALE GENOMIC DNA]</scope>
    <source>
        <strain evidence="2 3">NBRC 109075</strain>
    </source>
</reference>
<dbReference type="RefSeq" id="WP_204004617.1">
    <property type="nucleotide sequence ID" value="NZ_BOOZ01000008.1"/>
</dbReference>
<comment type="caution">
    <text evidence="2">The sequence shown here is derived from an EMBL/GenBank/DDBJ whole genome shotgun (WGS) entry which is preliminary data.</text>
</comment>
<keyword evidence="3" id="KW-1185">Reference proteome</keyword>
<organism evidence="2 3">
    <name type="scientific">Micromonospora andamanensis</name>
    <dbReference type="NCBI Taxonomy" id="1287068"/>
    <lineage>
        <taxon>Bacteria</taxon>
        <taxon>Bacillati</taxon>
        <taxon>Actinomycetota</taxon>
        <taxon>Actinomycetes</taxon>
        <taxon>Micromonosporales</taxon>
        <taxon>Micromonosporaceae</taxon>
        <taxon>Micromonospora</taxon>
    </lineage>
</organism>
<feature type="transmembrane region" description="Helical" evidence="1">
    <location>
        <begin position="240"/>
        <end position="263"/>
    </location>
</feature>
<feature type="transmembrane region" description="Helical" evidence="1">
    <location>
        <begin position="91"/>
        <end position="113"/>
    </location>
</feature>
<sequence length="273" mass="28374">MRYRPILPAAAGALAVVHVAGILTAVSLLRQAELAALLLLSVYALTARPPARPWAVPVALTALVADAWATMPAESADRGWQVLRPGAADPTLGFVTGLRLSWAALVFVLVLLLTVRWREARPSRPALAGTVLAAVLVTGYAAVRLVEIQRAVRDAQPDLAVTAAVLAPLTLALGALVLAALLTGRRQRLAAGGATLLALVALTYLDAALALTQLPSYLERGTVFTAAFQGTERLPALGPAVVAAVELSAYLLLVVGVSARQAVPAGPGRRSYR</sequence>
<feature type="transmembrane region" description="Helical" evidence="1">
    <location>
        <begin position="189"/>
        <end position="211"/>
    </location>
</feature>
<dbReference type="EMBL" id="BOOZ01000008">
    <property type="protein sequence ID" value="GIJ08763.1"/>
    <property type="molecule type" value="Genomic_DNA"/>
</dbReference>
<evidence type="ECO:0000313" key="2">
    <source>
        <dbReference type="EMBL" id="GIJ08763.1"/>
    </source>
</evidence>
<feature type="transmembrane region" description="Helical" evidence="1">
    <location>
        <begin position="125"/>
        <end position="143"/>
    </location>
</feature>
<evidence type="ECO:0008006" key="4">
    <source>
        <dbReference type="Google" id="ProtNLM"/>
    </source>
</evidence>
<gene>
    <name evidence="2" type="ORF">Van01_19770</name>
</gene>